<dbReference type="AlphaFoldDB" id="A0AAF0I3J5"/>
<organism evidence="1 2">
    <name type="scientific">Synoicihabitans lomoniglobus</name>
    <dbReference type="NCBI Taxonomy" id="2909285"/>
    <lineage>
        <taxon>Bacteria</taxon>
        <taxon>Pseudomonadati</taxon>
        <taxon>Verrucomicrobiota</taxon>
        <taxon>Opitutia</taxon>
        <taxon>Opitutales</taxon>
        <taxon>Opitutaceae</taxon>
        <taxon>Synoicihabitans</taxon>
    </lineage>
</organism>
<name>A0AAF0I3J5_9BACT</name>
<dbReference type="EMBL" id="CP119075">
    <property type="protein sequence ID" value="WED66343.1"/>
    <property type="molecule type" value="Genomic_DNA"/>
</dbReference>
<protein>
    <submittedName>
        <fullName evidence="1">Uncharacterized protein</fullName>
    </submittedName>
</protein>
<dbReference type="Proteomes" id="UP001218638">
    <property type="component" value="Chromosome"/>
</dbReference>
<proteinExistence type="predicted"/>
<keyword evidence="2" id="KW-1185">Reference proteome</keyword>
<dbReference type="KEGG" id="slom:PXH66_05720"/>
<reference evidence="1" key="1">
    <citation type="submission" date="2023-03" db="EMBL/GenBank/DDBJ databases">
        <title>Lomoglobus Profundus gen. nov., sp. nov., a novel member of the phylum Verrucomicrobia, isolated from deep-marine sediment of South China Sea.</title>
        <authorList>
            <person name="Ahmad T."/>
            <person name="Ishaq S.E."/>
            <person name="Wang F."/>
        </authorList>
    </citation>
    <scope>NUCLEOTIDE SEQUENCE</scope>
    <source>
        <strain evidence="1">LMO-M01</strain>
    </source>
</reference>
<evidence type="ECO:0000313" key="2">
    <source>
        <dbReference type="Proteomes" id="UP001218638"/>
    </source>
</evidence>
<evidence type="ECO:0000313" key="1">
    <source>
        <dbReference type="EMBL" id="WED66343.1"/>
    </source>
</evidence>
<accession>A0AAF0I3J5</accession>
<gene>
    <name evidence="1" type="ORF">PXH66_05720</name>
</gene>
<sequence>MSPTTLRGKSTMASSRFSVPTALGIKIVEGDGGGTVVRGLGGRVYNGGGFDLPEEVQHALAIADIEFMMAKRLAKGRGKAALVPACITLGPEENGPLIIVHPMNFPAKGGEVNEHFGADEAGGSGDK</sequence>